<dbReference type="Proteomes" id="UP000678393">
    <property type="component" value="Unassembled WGS sequence"/>
</dbReference>
<dbReference type="PANTHER" id="PTHR21051">
    <property type="entry name" value="CAMP-RESPONSIVE ELEMENT-BINDING PROTEIN-LIKE 2"/>
    <property type="match status" value="1"/>
</dbReference>
<dbReference type="GO" id="GO:0003677">
    <property type="term" value="F:DNA binding"/>
    <property type="evidence" value="ECO:0007669"/>
    <property type="project" value="UniProtKB-KW"/>
</dbReference>
<feature type="region of interest" description="Disordered" evidence="8">
    <location>
        <begin position="253"/>
        <end position="294"/>
    </location>
</feature>
<comment type="caution">
    <text evidence="10">The sequence shown here is derived from an EMBL/GenBank/DDBJ whole genome shotgun (WGS) entry which is preliminary data.</text>
</comment>
<dbReference type="GO" id="GO:0005634">
    <property type="term" value="C:nucleus"/>
    <property type="evidence" value="ECO:0007669"/>
    <property type="project" value="UniProtKB-SubCell"/>
</dbReference>
<keyword evidence="7" id="KW-0539">Nucleus</keyword>
<keyword evidence="5" id="KW-0010">Activator</keyword>
<feature type="region of interest" description="Disordered" evidence="8">
    <location>
        <begin position="476"/>
        <end position="527"/>
    </location>
</feature>
<accession>A0A8S4AB35</accession>
<dbReference type="InterPro" id="IPR046347">
    <property type="entry name" value="bZIP_sf"/>
</dbReference>
<evidence type="ECO:0000256" key="4">
    <source>
        <dbReference type="ARBA" id="ARBA00023125"/>
    </source>
</evidence>
<keyword evidence="6" id="KW-0804">Transcription</keyword>
<evidence type="ECO:0000256" key="8">
    <source>
        <dbReference type="SAM" id="MobiDB-lite"/>
    </source>
</evidence>
<feature type="compositionally biased region" description="Polar residues" evidence="8">
    <location>
        <begin position="1"/>
        <end position="11"/>
    </location>
</feature>
<evidence type="ECO:0000259" key="9">
    <source>
        <dbReference type="Pfam" id="PF07716"/>
    </source>
</evidence>
<dbReference type="InterPro" id="IPR004827">
    <property type="entry name" value="bZIP"/>
</dbReference>
<dbReference type="Pfam" id="PF07716">
    <property type="entry name" value="bZIP_2"/>
    <property type="match status" value="1"/>
</dbReference>
<evidence type="ECO:0000313" key="10">
    <source>
        <dbReference type="EMBL" id="CAG5136186.1"/>
    </source>
</evidence>
<evidence type="ECO:0000256" key="7">
    <source>
        <dbReference type="ARBA" id="ARBA00023242"/>
    </source>
</evidence>
<proteinExistence type="inferred from homology"/>
<dbReference type="SUPFAM" id="SSF57959">
    <property type="entry name" value="Leucine zipper domain"/>
    <property type="match status" value="1"/>
</dbReference>
<feature type="region of interest" description="Disordered" evidence="8">
    <location>
        <begin position="122"/>
        <end position="150"/>
    </location>
</feature>
<dbReference type="InterPro" id="IPR039250">
    <property type="entry name" value="CREBL2/REPTOR-BP"/>
</dbReference>
<keyword evidence="4" id="KW-0238">DNA-binding</keyword>
<feature type="non-terminal residue" evidence="10">
    <location>
        <position position="646"/>
    </location>
</feature>
<evidence type="ECO:0000256" key="2">
    <source>
        <dbReference type="ARBA" id="ARBA00009050"/>
    </source>
</evidence>
<feature type="compositionally biased region" description="Low complexity" evidence="8">
    <location>
        <begin position="511"/>
        <end position="527"/>
    </location>
</feature>
<evidence type="ECO:0000313" key="11">
    <source>
        <dbReference type="Proteomes" id="UP000678393"/>
    </source>
</evidence>
<comment type="subcellular location">
    <subcellularLocation>
        <location evidence="1">Nucleus</location>
    </subcellularLocation>
</comment>
<sequence>TMSIGDSNNKTMGKRAGKRPGRKPSKIDERAKLERSRQSARECRARKKLRYQYLEELVSNREKAVFALRDELELYKQWCIQLENGGPVPEALLKMIASEEVAIKRRQMAQVTRSLLRQQQQNCQFASSSSSSTSPDLSSVSSQREYPQPRHVNLVQPQTISDVSVHESQSHQAVPDHLPPQRHQQLHLEQLLMYDQTSDISKLQKQFAFDHSKLQEHQPKGTAPTLNHLLPAPLSQELMQDVIFQRSLCSKQQQQHTFLPPNENQQPNATLPSHGAYTSSSNDNTPRAVMSSKCQESVLPRVNSEPHMKHGHSFDVSRISSDTLMHDAELCSNSELHRKRSHSNPVTMASVSRPNITSADDLPSPLQDFITSHSSSYQSTSQPHLGFGLFSGSVINNKPSFLSFNLPTTVAMEDSSSSEDSINEQHLFQSSMNTQKRKVASPCLPENAKRSFVSPNNVVPKFTNFDPNTGLPNLDDTHGFGLTAASSTPSPLSYGHTSSNATSPSRSPRYNSGLSNSTSSSCATASPTPLSSLSSMLDLSVSSPAISPSTYSLALEISPPLPSATTHQSPGSMNTSLLDPLPDWYSFLADLEDGTPSALTHQQGTSSNVAVTLTSKQHSQLFASNQSFMNVPDIVSEMLNCSDQLL</sequence>
<feature type="region of interest" description="Disordered" evidence="8">
    <location>
        <begin position="1"/>
        <end position="39"/>
    </location>
</feature>
<organism evidence="10 11">
    <name type="scientific">Candidula unifasciata</name>
    <dbReference type="NCBI Taxonomy" id="100452"/>
    <lineage>
        <taxon>Eukaryota</taxon>
        <taxon>Metazoa</taxon>
        <taxon>Spiralia</taxon>
        <taxon>Lophotrochozoa</taxon>
        <taxon>Mollusca</taxon>
        <taxon>Gastropoda</taxon>
        <taxon>Heterobranchia</taxon>
        <taxon>Euthyneura</taxon>
        <taxon>Panpulmonata</taxon>
        <taxon>Eupulmonata</taxon>
        <taxon>Stylommatophora</taxon>
        <taxon>Helicina</taxon>
        <taxon>Helicoidea</taxon>
        <taxon>Geomitridae</taxon>
        <taxon>Candidula</taxon>
    </lineage>
</organism>
<comment type="similarity">
    <text evidence="2">Belongs to the bZIP family. ATF subfamily.</text>
</comment>
<feature type="compositionally biased region" description="Basic residues" evidence="8">
    <location>
        <begin position="12"/>
        <end position="24"/>
    </location>
</feature>
<name>A0A8S4AB35_9EUPU</name>
<feature type="compositionally biased region" description="Polar residues" evidence="8">
    <location>
        <begin position="484"/>
        <end position="510"/>
    </location>
</feature>
<dbReference type="AlphaFoldDB" id="A0A8S4AB35"/>
<keyword evidence="11" id="KW-1185">Reference proteome</keyword>
<keyword evidence="3" id="KW-0805">Transcription regulation</keyword>
<evidence type="ECO:0000256" key="5">
    <source>
        <dbReference type="ARBA" id="ARBA00023159"/>
    </source>
</evidence>
<evidence type="ECO:0000256" key="1">
    <source>
        <dbReference type="ARBA" id="ARBA00004123"/>
    </source>
</evidence>
<dbReference type="EMBL" id="CAJHNH020008501">
    <property type="protein sequence ID" value="CAG5136186.1"/>
    <property type="molecule type" value="Genomic_DNA"/>
</dbReference>
<feature type="domain" description="BZIP" evidence="9">
    <location>
        <begin position="28"/>
        <end position="78"/>
    </location>
</feature>
<gene>
    <name evidence="10" type="ORF">CUNI_LOCUS21744</name>
</gene>
<reference evidence="10" key="1">
    <citation type="submission" date="2021-04" db="EMBL/GenBank/DDBJ databases">
        <authorList>
            <consortium name="Molecular Ecology Group"/>
        </authorList>
    </citation>
    <scope>NUCLEOTIDE SEQUENCE</scope>
</reference>
<dbReference type="GO" id="GO:0003700">
    <property type="term" value="F:DNA-binding transcription factor activity"/>
    <property type="evidence" value="ECO:0007669"/>
    <property type="project" value="InterPro"/>
</dbReference>
<feature type="compositionally biased region" description="Basic and acidic residues" evidence="8">
    <location>
        <begin position="25"/>
        <end position="39"/>
    </location>
</feature>
<dbReference type="OrthoDB" id="5984119at2759"/>
<dbReference type="CDD" id="cd14709">
    <property type="entry name" value="bZIP_CREBL2"/>
    <property type="match status" value="1"/>
</dbReference>
<evidence type="ECO:0000256" key="3">
    <source>
        <dbReference type="ARBA" id="ARBA00023015"/>
    </source>
</evidence>
<dbReference type="PANTHER" id="PTHR21051:SF4">
    <property type="entry name" value="CAMP-RESPONSIVE ELEMENT-BINDING PROTEIN-LIKE 2"/>
    <property type="match status" value="1"/>
</dbReference>
<evidence type="ECO:0000256" key="6">
    <source>
        <dbReference type="ARBA" id="ARBA00023163"/>
    </source>
</evidence>
<feature type="compositionally biased region" description="Polar residues" evidence="8">
    <location>
        <begin position="253"/>
        <end position="285"/>
    </location>
</feature>
<protein>
    <recommendedName>
        <fullName evidence="9">BZIP domain-containing protein</fullName>
    </recommendedName>
</protein>
<feature type="compositionally biased region" description="Low complexity" evidence="8">
    <location>
        <begin position="122"/>
        <end position="143"/>
    </location>
</feature>